<protein>
    <recommendedName>
        <fullName evidence="3">histidine kinase</fullName>
        <ecNumber evidence="3">2.7.13.3</ecNumber>
    </recommendedName>
</protein>
<dbReference type="InterPro" id="IPR003660">
    <property type="entry name" value="HAMP_dom"/>
</dbReference>
<dbReference type="PANTHER" id="PTHR44936:SF9">
    <property type="entry name" value="SENSOR PROTEIN CREC"/>
    <property type="match status" value="1"/>
</dbReference>
<dbReference type="CDD" id="cd06225">
    <property type="entry name" value="HAMP"/>
    <property type="match status" value="1"/>
</dbReference>
<feature type="domain" description="Histidine kinase" evidence="14">
    <location>
        <begin position="227"/>
        <end position="425"/>
    </location>
</feature>
<dbReference type="PROSITE" id="PS50885">
    <property type="entry name" value="HAMP"/>
    <property type="match status" value="1"/>
</dbReference>
<dbReference type="InterPro" id="IPR050980">
    <property type="entry name" value="2C_sensor_his_kinase"/>
</dbReference>
<proteinExistence type="predicted"/>
<dbReference type="SUPFAM" id="SSF158472">
    <property type="entry name" value="HAMP domain-like"/>
    <property type="match status" value="1"/>
</dbReference>
<dbReference type="InterPro" id="IPR036890">
    <property type="entry name" value="HATPase_C_sf"/>
</dbReference>
<evidence type="ECO:0000256" key="3">
    <source>
        <dbReference type="ARBA" id="ARBA00012438"/>
    </source>
</evidence>
<dbReference type="SUPFAM" id="SSF55874">
    <property type="entry name" value="ATPase domain of HSP90 chaperone/DNA topoisomerase II/histidine kinase"/>
    <property type="match status" value="1"/>
</dbReference>
<evidence type="ECO:0000256" key="6">
    <source>
        <dbReference type="ARBA" id="ARBA00022679"/>
    </source>
</evidence>
<dbReference type="EC" id="2.7.13.3" evidence="3"/>
<dbReference type="Pfam" id="PF00512">
    <property type="entry name" value="HisKA"/>
    <property type="match status" value="1"/>
</dbReference>
<evidence type="ECO:0000256" key="9">
    <source>
        <dbReference type="ARBA" id="ARBA00022777"/>
    </source>
</evidence>
<organism evidence="16 17">
    <name type="scientific">Planosporangium thailandense</name>
    <dbReference type="NCBI Taxonomy" id="765197"/>
    <lineage>
        <taxon>Bacteria</taxon>
        <taxon>Bacillati</taxon>
        <taxon>Actinomycetota</taxon>
        <taxon>Actinomycetes</taxon>
        <taxon>Micromonosporales</taxon>
        <taxon>Micromonosporaceae</taxon>
        <taxon>Planosporangium</taxon>
    </lineage>
</organism>
<dbReference type="InterPro" id="IPR003661">
    <property type="entry name" value="HisK_dim/P_dom"/>
</dbReference>
<dbReference type="Gene3D" id="3.30.565.10">
    <property type="entry name" value="Histidine kinase-like ATPase, C-terminal domain"/>
    <property type="match status" value="1"/>
</dbReference>
<evidence type="ECO:0000256" key="7">
    <source>
        <dbReference type="ARBA" id="ARBA00022692"/>
    </source>
</evidence>
<feature type="transmembrane region" description="Helical" evidence="13">
    <location>
        <begin position="143"/>
        <end position="161"/>
    </location>
</feature>
<dbReference type="PANTHER" id="PTHR44936">
    <property type="entry name" value="SENSOR PROTEIN CREC"/>
    <property type="match status" value="1"/>
</dbReference>
<dbReference type="GO" id="GO:0016301">
    <property type="term" value="F:kinase activity"/>
    <property type="evidence" value="ECO:0007669"/>
    <property type="project" value="UniProtKB-KW"/>
</dbReference>
<dbReference type="Proteomes" id="UP000722989">
    <property type="component" value="Unassembled WGS sequence"/>
</dbReference>
<keyword evidence="10" id="KW-0067">ATP-binding</keyword>
<keyword evidence="12" id="KW-0902">Two-component regulatory system</keyword>
<evidence type="ECO:0000259" key="15">
    <source>
        <dbReference type="PROSITE" id="PS50885"/>
    </source>
</evidence>
<feature type="domain" description="HAMP" evidence="15">
    <location>
        <begin position="167"/>
        <end position="219"/>
    </location>
</feature>
<dbReference type="SMART" id="SM00304">
    <property type="entry name" value="HAMP"/>
    <property type="match status" value="1"/>
</dbReference>
<dbReference type="Pfam" id="PF02518">
    <property type="entry name" value="HATPase_c"/>
    <property type="match status" value="1"/>
</dbReference>
<keyword evidence="9 16" id="KW-0418">Kinase</keyword>
<dbReference type="CDD" id="cd00082">
    <property type="entry name" value="HisKA"/>
    <property type="match status" value="1"/>
</dbReference>
<evidence type="ECO:0000259" key="14">
    <source>
        <dbReference type="PROSITE" id="PS50109"/>
    </source>
</evidence>
<keyword evidence="6" id="KW-0808">Transferase</keyword>
<keyword evidence="4" id="KW-1003">Cell membrane</keyword>
<evidence type="ECO:0000256" key="10">
    <source>
        <dbReference type="ARBA" id="ARBA00022840"/>
    </source>
</evidence>
<evidence type="ECO:0000256" key="2">
    <source>
        <dbReference type="ARBA" id="ARBA00004651"/>
    </source>
</evidence>
<evidence type="ECO:0000256" key="5">
    <source>
        <dbReference type="ARBA" id="ARBA00022553"/>
    </source>
</evidence>
<dbReference type="EMBL" id="JAATVY010000037">
    <property type="protein sequence ID" value="NJC73801.1"/>
    <property type="molecule type" value="Genomic_DNA"/>
</dbReference>
<keyword evidence="13" id="KW-0472">Membrane</keyword>
<dbReference type="SMART" id="SM00387">
    <property type="entry name" value="HATPase_c"/>
    <property type="match status" value="1"/>
</dbReference>
<keyword evidence="8" id="KW-0547">Nucleotide-binding</keyword>
<evidence type="ECO:0000256" key="11">
    <source>
        <dbReference type="ARBA" id="ARBA00022989"/>
    </source>
</evidence>
<sequence length="428" mass="44314">MRARLILLVTATTSMVLVAFLVPLALLVRATAADRAVSDAFVHMQALAPLVSTVDTQTLELTVARANATNRHRVTVFLPDGRVVGASAPRSAAVTLAATGRSFNAGAPGGREVLVAVGGLSQGTAVIRAFVPDSELRRGVARAWLVLGLLGLGLLIVSILVTHQLARNLTRPLTAAAQASHRLARGDLSARADVSGPPEVRQVSAGLNLLAGRIGELLAGEREAVADLSHRLRTPLTALRVDVESLRDPDERARIGADLDAVERMVDAIIREARRPVRHDVVATCVANEVVAERVEFWSALAADEGRRVDVSLPAEPVPVRVAADDLAACLDALLGNVFAHTPEGCGLSVRLTRRPAGGGVLVVCDDGPGLPGPAALRRGHSGNGSTGLGLDIARRVAANSGGALTLGRSPSGGAAVTVEFGPPPPGY</sequence>
<dbReference type="Pfam" id="PF00672">
    <property type="entry name" value="HAMP"/>
    <property type="match status" value="1"/>
</dbReference>
<comment type="catalytic activity">
    <reaction evidence="1">
        <text>ATP + protein L-histidine = ADP + protein N-phospho-L-histidine.</text>
        <dbReference type="EC" id="2.7.13.3"/>
    </reaction>
</comment>
<accession>A0ABX0Y5V8</accession>
<dbReference type="SUPFAM" id="SSF47384">
    <property type="entry name" value="Homodimeric domain of signal transducing histidine kinase"/>
    <property type="match status" value="1"/>
</dbReference>
<keyword evidence="7 13" id="KW-0812">Transmembrane</keyword>
<evidence type="ECO:0000256" key="8">
    <source>
        <dbReference type="ARBA" id="ARBA00022741"/>
    </source>
</evidence>
<evidence type="ECO:0000256" key="1">
    <source>
        <dbReference type="ARBA" id="ARBA00000085"/>
    </source>
</evidence>
<dbReference type="SMART" id="SM00388">
    <property type="entry name" value="HisKA"/>
    <property type="match status" value="1"/>
</dbReference>
<dbReference type="InterPro" id="IPR036097">
    <property type="entry name" value="HisK_dim/P_sf"/>
</dbReference>
<evidence type="ECO:0000313" key="16">
    <source>
        <dbReference type="EMBL" id="NJC73801.1"/>
    </source>
</evidence>
<evidence type="ECO:0000256" key="13">
    <source>
        <dbReference type="SAM" id="Phobius"/>
    </source>
</evidence>
<dbReference type="Gene3D" id="1.10.287.130">
    <property type="match status" value="1"/>
</dbReference>
<reference evidence="16 17" key="1">
    <citation type="submission" date="2020-03" db="EMBL/GenBank/DDBJ databases">
        <title>WGS of the type strain of Planosporangium spp.</title>
        <authorList>
            <person name="Thawai C."/>
        </authorList>
    </citation>
    <scope>NUCLEOTIDE SEQUENCE [LARGE SCALE GENOMIC DNA]</scope>
    <source>
        <strain evidence="16 17">TBRC 5610</strain>
    </source>
</reference>
<comment type="subcellular location">
    <subcellularLocation>
        <location evidence="2">Cell membrane</location>
        <topology evidence="2">Multi-pass membrane protein</topology>
    </subcellularLocation>
</comment>
<dbReference type="PROSITE" id="PS50109">
    <property type="entry name" value="HIS_KIN"/>
    <property type="match status" value="1"/>
</dbReference>
<dbReference type="InterPro" id="IPR003594">
    <property type="entry name" value="HATPase_dom"/>
</dbReference>
<evidence type="ECO:0000313" key="17">
    <source>
        <dbReference type="Proteomes" id="UP000722989"/>
    </source>
</evidence>
<gene>
    <name evidence="16" type="ORF">HC031_29410</name>
</gene>
<keyword evidence="11 13" id="KW-1133">Transmembrane helix</keyword>
<evidence type="ECO:0000256" key="4">
    <source>
        <dbReference type="ARBA" id="ARBA00022475"/>
    </source>
</evidence>
<dbReference type="InterPro" id="IPR005467">
    <property type="entry name" value="His_kinase_dom"/>
</dbReference>
<keyword evidence="5" id="KW-0597">Phosphoprotein</keyword>
<dbReference type="RefSeq" id="WP_167928705.1">
    <property type="nucleotide sequence ID" value="NZ_JAATVY010000037.1"/>
</dbReference>
<keyword evidence="17" id="KW-1185">Reference proteome</keyword>
<name>A0ABX0Y5V8_9ACTN</name>
<evidence type="ECO:0000256" key="12">
    <source>
        <dbReference type="ARBA" id="ARBA00023012"/>
    </source>
</evidence>
<comment type="caution">
    <text evidence="16">The sequence shown here is derived from an EMBL/GenBank/DDBJ whole genome shotgun (WGS) entry which is preliminary data.</text>
</comment>